<protein>
    <submittedName>
        <fullName evidence="1">5284_t:CDS:1</fullName>
    </submittedName>
</protein>
<name>A0ACA9L6H4_9GLOM</name>
<gene>
    <name evidence="1" type="ORF">SPELUC_LOCUS3431</name>
</gene>
<keyword evidence="2" id="KW-1185">Reference proteome</keyword>
<sequence length="99" mass="11630">LEVEKIQISDNNQKEKLVLKEAFHENLASWDEQIEIEIERTKALFSQDQKQHETDTSKDNINTTIDDIYEKQATTYDKLENRETTTQSLDNIENENGNE</sequence>
<dbReference type="Proteomes" id="UP000789366">
    <property type="component" value="Unassembled WGS sequence"/>
</dbReference>
<proteinExistence type="predicted"/>
<reference evidence="1" key="1">
    <citation type="submission" date="2021-06" db="EMBL/GenBank/DDBJ databases">
        <authorList>
            <person name="Kallberg Y."/>
            <person name="Tangrot J."/>
            <person name="Rosling A."/>
        </authorList>
    </citation>
    <scope>NUCLEOTIDE SEQUENCE</scope>
    <source>
        <strain evidence="1">28 12/20/2015</strain>
    </source>
</reference>
<dbReference type="EMBL" id="CAJVPW010002612">
    <property type="protein sequence ID" value="CAG8509948.1"/>
    <property type="molecule type" value="Genomic_DNA"/>
</dbReference>
<comment type="caution">
    <text evidence="1">The sequence shown here is derived from an EMBL/GenBank/DDBJ whole genome shotgun (WGS) entry which is preliminary data.</text>
</comment>
<evidence type="ECO:0000313" key="2">
    <source>
        <dbReference type="Proteomes" id="UP000789366"/>
    </source>
</evidence>
<feature type="non-terminal residue" evidence="1">
    <location>
        <position position="1"/>
    </location>
</feature>
<evidence type="ECO:0000313" key="1">
    <source>
        <dbReference type="EMBL" id="CAG8509948.1"/>
    </source>
</evidence>
<organism evidence="1 2">
    <name type="scientific">Cetraspora pellucida</name>
    <dbReference type="NCBI Taxonomy" id="1433469"/>
    <lineage>
        <taxon>Eukaryota</taxon>
        <taxon>Fungi</taxon>
        <taxon>Fungi incertae sedis</taxon>
        <taxon>Mucoromycota</taxon>
        <taxon>Glomeromycotina</taxon>
        <taxon>Glomeromycetes</taxon>
        <taxon>Diversisporales</taxon>
        <taxon>Gigasporaceae</taxon>
        <taxon>Cetraspora</taxon>
    </lineage>
</organism>
<accession>A0ACA9L6H4</accession>